<feature type="compositionally biased region" description="Polar residues" evidence="1">
    <location>
        <begin position="117"/>
        <end position="133"/>
    </location>
</feature>
<dbReference type="PROSITE" id="PS50056">
    <property type="entry name" value="TYR_PHOSPHATASE_2"/>
    <property type="match status" value="1"/>
</dbReference>
<dbReference type="SMART" id="SM00194">
    <property type="entry name" value="PTPc"/>
    <property type="match status" value="1"/>
</dbReference>
<feature type="compositionally biased region" description="Basic and acidic residues" evidence="1">
    <location>
        <begin position="44"/>
        <end position="53"/>
    </location>
</feature>
<dbReference type="InterPro" id="IPR029021">
    <property type="entry name" value="Prot-tyrosine_phosphatase-like"/>
</dbReference>
<organism evidence="4 5">
    <name type="scientific">Panagrolaimus superbus</name>
    <dbReference type="NCBI Taxonomy" id="310955"/>
    <lineage>
        <taxon>Eukaryota</taxon>
        <taxon>Metazoa</taxon>
        <taxon>Ecdysozoa</taxon>
        <taxon>Nematoda</taxon>
        <taxon>Chromadorea</taxon>
        <taxon>Rhabditida</taxon>
        <taxon>Tylenchina</taxon>
        <taxon>Panagrolaimomorpha</taxon>
        <taxon>Panagrolaimoidea</taxon>
        <taxon>Panagrolaimidae</taxon>
        <taxon>Panagrolaimus</taxon>
    </lineage>
</organism>
<dbReference type="InterPro" id="IPR003595">
    <property type="entry name" value="Tyr_Pase_cat"/>
</dbReference>
<feature type="compositionally biased region" description="Polar residues" evidence="1">
    <location>
        <begin position="155"/>
        <end position="169"/>
    </location>
</feature>
<dbReference type="Proteomes" id="UP000887577">
    <property type="component" value="Unplaced"/>
</dbReference>
<proteinExistence type="predicted"/>
<dbReference type="PRINTS" id="PR00700">
    <property type="entry name" value="PRTYPHPHTASE"/>
</dbReference>
<name>A0A914Z870_9BILA</name>
<dbReference type="InterPro" id="IPR000242">
    <property type="entry name" value="PTP_cat"/>
</dbReference>
<dbReference type="CDD" id="cd00047">
    <property type="entry name" value="PTPc"/>
    <property type="match status" value="1"/>
</dbReference>
<feature type="compositionally biased region" description="Polar residues" evidence="1">
    <location>
        <begin position="71"/>
        <end position="81"/>
    </location>
</feature>
<sequence>MFNFLKSSKGGGGDQKKKKKKHREKPSQFKKKHHVHSRGSSPDNKPRFGEPIRRARPTPQKIFIETHHSDSSAPKKNQNLPASVKEGQRQAAPPSQQISRPTPPPLAQPPQSIPSQTIATTAQPQSPDNQPNRFTFREYLTGVRLNPTPPARPNLFNQPSPAQPLQRQQMMVRPPPSQKLQPPSVKNEESKKELQSKSKLSQSEKKQKSAETVAIKKNNNGQSTEKPDESSVEPKNKEKEQHRSSTAKTDREREAEKMKMFVRYFMKREAEELDSQFDKFRSYIPKSFTRYLFDENPEKCRFADIICMDQTRIILEDCAEGGFIHANWVSMNKDNFNDRFIVSQFPNEESTFDFWHMLWQEKVTTIINIMTMEEWKEYGDPIGLLPDTGRCRHVADGFTVTFQKEVNCNPEYTVVIYGIIHENEYRQILWITYLGWPEGKCPKDTEAILQILSLTKSQRRPILVMSMAGAGRAGTYVSLEYLHSLLHSLKPKKLSIVECIQKIRDARLHSVQTIHQFKFIFLVLIDHILAVKKLRNDIGTEIVQKYETLKQNILMKTWEEEKQLSKIILPENP</sequence>
<dbReference type="WBParaSite" id="PSU_v2.g6449.t1">
    <property type="protein sequence ID" value="PSU_v2.g6449.t1"/>
    <property type="gene ID" value="PSU_v2.g6449"/>
</dbReference>
<evidence type="ECO:0000256" key="1">
    <source>
        <dbReference type="SAM" id="MobiDB-lite"/>
    </source>
</evidence>
<dbReference type="PANTHER" id="PTHR46163">
    <property type="entry name" value="TYROSINE-PROTEIN PHOSPHATASE-RELATED"/>
    <property type="match status" value="1"/>
</dbReference>
<dbReference type="SMART" id="SM00404">
    <property type="entry name" value="PTPc_motif"/>
    <property type="match status" value="1"/>
</dbReference>
<dbReference type="Gene3D" id="3.90.190.10">
    <property type="entry name" value="Protein tyrosine phosphatase superfamily"/>
    <property type="match status" value="1"/>
</dbReference>
<dbReference type="AlphaFoldDB" id="A0A914Z870"/>
<feature type="compositionally biased region" description="Pro residues" evidence="1">
    <location>
        <begin position="101"/>
        <end position="112"/>
    </location>
</feature>
<dbReference type="InterPro" id="IPR000387">
    <property type="entry name" value="Tyr_Pase_dom"/>
</dbReference>
<feature type="region of interest" description="Disordered" evidence="1">
    <location>
        <begin position="1"/>
        <end position="253"/>
    </location>
</feature>
<dbReference type="GO" id="GO:0004725">
    <property type="term" value="F:protein tyrosine phosphatase activity"/>
    <property type="evidence" value="ECO:0007669"/>
    <property type="project" value="InterPro"/>
</dbReference>
<protein>
    <submittedName>
        <fullName evidence="5">Tyrosine-protein phosphatase domain-containing protein</fullName>
    </submittedName>
</protein>
<dbReference type="Pfam" id="PF00102">
    <property type="entry name" value="Y_phosphatase"/>
    <property type="match status" value="1"/>
</dbReference>
<evidence type="ECO:0000259" key="2">
    <source>
        <dbReference type="PROSITE" id="PS50055"/>
    </source>
</evidence>
<evidence type="ECO:0000313" key="4">
    <source>
        <dbReference type="Proteomes" id="UP000887577"/>
    </source>
</evidence>
<dbReference type="PANTHER" id="PTHR46163:SF15">
    <property type="entry name" value="TYROSINE-PROTEIN PHOSPHATASE DOMAIN-CONTAINING PROTEIN"/>
    <property type="match status" value="1"/>
</dbReference>
<accession>A0A914Z870</accession>
<dbReference type="PROSITE" id="PS50055">
    <property type="entry name" value="TYR_PHOSPHATASE_PTP"/>
    <property type="match status" value="1"/>
</dbReference>
<feature type="compositionally biased region" description="Basic residues" evidence="1">
    <location>
        <begin position="16"/>
        <end position="37"/>
    </location>
</feature>
<reference evidence="5" key="1">
    <citation type="submission" date="2022-11" db="UniProtKB">
        <authorList>
            <consortium name="WormBaseParasite"/>
        </authorList>
    </citation>
    <scope>IDENTIFICATION</scope>
</reference>
<keyword evidence="4" id="KW-1185">Reference proteome</keyword>
<dbReference type="SUPFAM" id="SSF52799">
    <property type="entry name" value="(Phosphotyrosine protein) phosphatases II"/>
    <property type="match status" value="1"/>
</dbReference>
<evidence type="ECO:0000313" key="5">
    <source>
        <dbReference type="WBParaSite" id="PSU_v2.g6449.t1"/>
    </source>
</evidence>
<feature type="domain" description="Tyrosine specific protein phosphatases" evidence="3">
    <location>
        <begin position="446"/>
        <end position="518"/>
    </location>
</feature>
<dbReference type="InterPro" id="IPR052782">
    <property type="entry name" value="Oocyte-zygote_transition_reg"/>
</dbReference>
<evidence type="ECO:0000259" key="3">
    <source>
        <dbReference type="PROSITE" id="PS50056"/>
    </source>
</evidence>
<feature type="compositionally biased region" description="Basic and acidic residues" evidence="1">
    <location>
        <begin position="186"/>
        <end position="209"/>
    </location>
</feature>
<feature type="compositionally biased region" description="Basic and acidic residues" evidence="1">
    <location>
        <begin position="225"/>
        <end position="253"/>
    </location>
</feature>
<feature type="domain" description="Tyrosine-protein phosphatase" evidence="2">
    <location>
        <begin position="266"/>
        <end position="527"/>
    </location>
</feature>